<keyword evidence="1" id="KW-0732">Signal</keyword>
<keyword evidence="3" id="KW-1185">Reference proteome</keyword>
<sequence length="172" mass="18790">MASKAMIILCIVALVVSSAPIEVAEAVRPIEAAPAVHPTTRIYYRALREDMPARYTPSSSVHDIAPHLVVYEKAKHTMTSWLELLASGPSPRGCSSHQQVRVPAHGGGLYAYGAEERKEVKKVSQSSVEATRVLPEDFARHNHLVVYEKAKYAVTSWLERLASGPSPRGPGH</sequence>
<evidence type="ECO:0000313" key="2">
    <source>
        <dbReference type="EMBL" id="KAK6930508.1"/>
    </source>
</evidence>
<evidence type="ECO:0000313" key="3">
    <source>
        <dbReference type="Proteomes" id="UP001370490"/>
    </source>
</evidence>
<name>A0AAN8VMQ6_9MAGN</name>
<dbReference type="GO" id="GO:0006952">
    <property type="term" value="P:defense response"/>
    <property type="evidence" value="ECO:0007669"/>
    <property type="project" value="InterPro"/>
</dbReference>
<dbReference type="PANTHER" id="PTHR37245:SF4">
    <property type="entry name" value="PAMP-INDUCED SECRETED PEPTIDE 1"/>
    <property type="match status" value="1"/>
</dbReference>
<dbReference type="PANTHER" id="PTHR37245">
    <property type="entry name" value="PAMP-INDUCED SECRETED PEPTIDE 1"/>
    <property type="match status" value="1"/>
</dbReference>
<reference evidence="2 3" key="1">
    <citation type="submission" date="2023-12" db="EMBL/GenBank/DDBJ databases">
        <title>A high-quality genome assembly for Dillenia turbinata (Dilleniales).</title>
        <authorList>
            <person name="Chanderbali A."/>
        </authorList>
    </citation>
    <scope>NUCLEOTIDE SEQUENCE [LARGE SCALE GENOMIC DNA]</scope>
    <source>
        <strain evidence="2">LSX21</strain>
        <tissue evidence="2">Leaf</tissue>
    </source>
</reference>
<dbReference type="EMBL" id="JBAMMX010000012">
    <property type="protein sequence ID" value="KAK6930508.1"/>
    <property type="molecule type" value="Genomic_DNA"/>
</dbReference>
<protein>
    <submittedName>
        <fullName evidence="2">Uncharacterized protein</fullName>
    </submittedName>
</protein>
<dbReference type="Proteomes" id="UP001370490">
    <property type="component" value="Unassembled WGS sequence"/>
</dbReference>
<accession>A0AAN8VMQ6</accession>
<comment type="caution">
    <text evidence="2">The sequence shown here is derived from an EMBL/GenBank/DDBJ whole genome shotgun (WGS) entry which is preliminary data.</text>
</comment>
<feature type="chain" id="PRO_5042888584" evidence="1">
    <location>
        <begin position="27"/>
        <end position="172"/>
    </location>
</feature>
<evidence type="ECO:0000256" key="1">
    <source>
        <dbReference type="SAM" id="SignalP"/>
    </source>
</evidence>
<proteinExistence type="predicted"/>
<organism evidence="2 3">
    <name type="scientific">Dillenia turbinata</name>
    <dbReference type="NCBI Taxonomy" id="194707"/>
    <lineage>
        <taxon>Eukaryota</taxon>
        <taxon>Viridiplantae</taxon>
        <taxon>Streptophyta</taxon>
        <taxon>Embryophyta</taxon>
        <taxon>Tracheophyta</taxon>
        <taxon>Spermatophyta</taxon>
        <taxon>Magnoliopsida</taxon>
        <taxon>eudicotyledons</taxon>
        <taxon>Gunneridae</taxon>
        <taxon>Pentapetalae</taxon>
        <taxon>Dilleniales</taxon>
        <taxon>Dilleniaceae</taxon>
        <taxon>Dillenia</taxon>
    </lineage>
</organism>
<gene>
    <name evidence="2" type="ORF">RJ641_004602</name>
</gene>
<dbReference type="InterPro" id="IPR040273">
    <property type="entry name" value="PIP1"/>
</dbReference>
<dbReference type="AlphaFoldDB" id="A0AAN8VMQ6"/>
<feature type="signal peptide" evidence="1">
    <location>
        <begin position="1"/>
        <end position="26"/>
    </location>
</feature>